<feature type="compositionally biased region" description="Low complexity" evidence="3">
    <location>
        <begin position="1"/>
        <end position="12"/>
    </location>
</feature>
<evidence type="ECO:0000259" key="4">
    <source>
        <dbReference type="PROSITE" id="PS50222"/>
    </source>
</evidence>
<keyword evidence="6" id="KW-1185">Reference proteome</keyword>
<dbReference type="InterPro" id="IPR002048">
    <property type="entry name" value="EF_hand_dom"/>
</dbReference>
<keyword evidence="2" id="KW-0677">Repeat</keyword>
<protein>
    <recommendedName>
        <fullName evidence="4">EF-hand domain-containing protein</fullName>
    </recommendedName>
</protein>
<feature type="region of interest" description="Disordered" evidence="3">
    <location>
        <begin position="1"/>
        <end position="48"/>
    </location>
</feature>
<proteinExistence type="predicted"/>
<dbReference type="PANTHER" id="PTHR23055:SF60">
    <property type="entry name" value="CALAXIN"/>
    <property type="match status" value="1"/>
</dbReference>
<dbReference type="InterPro" id="IPR018247">
    <property type="entry name" value="EF_Hand_1_Ca_BS"/>
</dbReference>
<dbReference type="AlphaFoldDB" id="A0A8J2J6F5"/>
<dbReference type="InterPro" id="IPR028846">
    <property type="entry name" value="Recoverin"/>
</dbReference>
<dbReference type="EMBL" id="CAJVCH010018509">
    <property type="protein sequence ID" value="CAG7685565.1"/>
    <property type="molecule type" value="Genomic_DNA"/>
</dbReference>
<accession>A0A8J2J6F5</accession>
<dbReference type="PROSITE" id="PS50222">
    <property type="entry name" value="EF_HAND_2"/>
    <property type="match status" value="1"/>
</dbReference>
<feature type="compositionally biased region" description="Polar residues" evidence="3">
    <location>
        <begin position="30"/>
        <end position="46"/>
    </location>
</feature>
<dbReference type="OrthoDB" id="2122982at2759"/>
<feature type="domain" description="EF-hand" evidence="4">
    <location>
        <begin position="133"/>
        <end position="168"/>
    </location>
</feature>
<evidence type="ECO:0000313" key="5">
    <source>
        <dbReference type="EMBL" id="CAG7685565.1"/>
    </source>
</evidence>
<organism evidence="5 6">
    <name type="scientific">Allacma fusca</name>
    <dbReference type="NCBI Taxonomy" id="39272"/>
    <lineage>
        <taxon>Eukaryota</taxon>
        <taxon>Metazoa</taxon>
        <taxon>Ecdysozoa</taxon>
        <taxon>Arthropoda</taxon>
        <taxon>Hexapoda</taxon>
        <taxon>Collembola</taxon>
        <taxon>Symphypleona</taxon>
        <taxon>Sminthuridae</taxon>
        <taxon>Allacma</taxon>
    </lineage>
</organism>
<gene>
    <name evidence="5" type="ORF">AFUS01_LOCUS3124</name>
</gene>
<name>A0A8J2J6F5_9HEXA</name>
<keyword evidence="1" id="KW-0479">Metal-binding</keyword>
<dbReference type="PANTHER" id="PTHR23055">
    <property type="entry name" value="CALCIUM BINDING PROTEINS"/>
    <property type="match status" value="1"/>
</dbReference>
<sequence length="178" mass="20587">MSSIQTSSQIQSGRPSSAPSSVAKLVRSATFANTEKSPGASDTNVSHVHGKIRTIMKKRKRKKLSDRHQEEDLMKELLINQQLEYLGRHTHFSIDEVRSLYDMFKAMTKKTRVPGEMDRTLFREVFQRQFGMTNDIMLDQMYYFFDADHEGSISITEWVKNLSILLRGNLDEHINSRC</sequence>
<dbReference type="PROSITE" id="PS00018">
    <property type="entry name" value="EF_HAND_1"/>
    <property type="match status" value="1"/>
</dbReference>
<dbReference type="Proteomes" id="UP000708208">
    <property type="component" value="Unassembled WGS sequence"/>
</dbReference>
<evidence type="ECO:0000256" key="3">
    <source>
        <dbReference type="SAM" id="MobiDB-lite"/>
    </source>
</evidence>
<evidence type="ECO:0000313" key="6">
    <source>
        <dbReference type="Proteomes" id="UP000708208"/>
    </source>
</evidence>
<reference evidence="5" key="1">
    <citation type="submission" date="2021-06" db="EMBL/GenBank/DDBJ databases">
        <authorList>
            <person name="Hodson N. C."/>
            <person name="Mongue J. A."/>
            <person name="Jaron S. K."/>
        </authorList>
    </citation>
    <scope>NUCLEOTIDE SEQUENCE</scope>
</reference>
<evidence type="ECO:0000256" key="1">
    <source>
        <dbReference type="ARBA" id="ARBA00022723"/>
    </source>
</evidence>
<dbReference type="GO" id="GO:0005509">
    <property type="term" value="F:calcium ion binding"/>
    <property type="evidence" value="ECO:0007669"/>
    <property type="project" value="InterPro"/>
</dbReference>
<comment type="caution">
    <text evidence="5">The sequence shown here is derived from an EMBL/GenBank/DDBJ whole genome shotgun (WGS) entry which is preliminary data.</text>
</comment>
<evidence type="ECO:0000256" key="2">
    <source>
        <dbReference type="ARBA" id="ARBA00022737"/>
    </source>
</evidence>